<dbReference type="PANTHER" id="PTHR43527">
    <property type="entry name" value="4-DIPHOSPHOCYTIDYL-2-C-METHYL-D-ERYTHRITOL KINASE, CHLOROPLASTIC"/>
    <property type="match status" value="1"/>
</dbReference>
<dbReference type="GO" id="GO:0005524">
    <property type="term" value="F:ATP binding"/>
    <property type="evidence" value="ECO:0007669"/>
    <property type="project" value="UniProtKB-UniRule"/>
</dbReference>
<evidence type="ECO:0000256" key="1">
    <source>
        <dbReference type="ARBA" id="ARBA00009684"/>
    </source>
</evidence>
<name>A0A9D2HDD6_9BACT</name>
<evidence type="ECO:0000256" key="5">
    <source>
        <dbReference type="ARBA" id="ARBA00022741"/>
    </source>
</evidence>
<evidence type="ECO:0000313" key="12">
    <source>
        <dbReference type="EMBL" id="HJA08367.1"/>
    </source>
</evidence>
<comment type="pathway">
    <text evidence="9">Isoprenoid biosynthesis; isopentenyl diphosphate biosynthesis via DXP pathway; isopentenyl diphosphate from 1-deoxy-D-xylulose 5-phosphate: step 3/6.</text>
</comment>
<dbReference type="InterPro" id="IPR013750">
    <property type="entry name" value="GHMP_kinase_C_dom"/>
</dbReference>
<dbReference type="AlphaFoldDB" id="A0A9D2HDD6"/>
<comment type="function">
    <text evidence="9">Catalyzes the phosphorylation of the position 2 hydroxy group of 4-diphosphocytidyl-2C-methyl-D-erythritol.</text>
</comment>
<dbReference type="Gene3D" id="3.30.70.890">
    <property type="entry name" value="GHMP kinase, C-terminal domain"/>
    <property type="match status" value="1"/>
</dbReference>
<dbReference type="EMBL" id="DXAN01000011">
    <property type="protein sequence ID" value="HJA08367.1"/>
    <property type="molecule type" value="Genomic_DNA"/>
</dbReference>
<evidence type="ECO:0000256" key="6">
    <source>
        <dbReference type="ARBA" id="ARBA00022777"/>
    </source>
</evidence>
<dbReference type="GO" id="GO:0050515">
    <property type="term" value="F:4-(cytidine 5'-diphospho)-2-C-methyl-D-erythritol kinase activity"/>
    <property type="evidence" value="ECO:0007669"/>
    <property type="project" value="UniProtKB-UniRule"/>
</dbReference>
<accession>A0A9D2HDD6</accession>
<dbReference type="GO" id="GO:0019288">
    <property type="term" value="P:isopentenyl diphosphate biosynthetic process, methylerythritol 4-phosphate pathway"/>
    <property type="evidence" value="ECO:0007669"/>
    <property type="project" value="UniProtKB-UniRule"/>
</dbReference>
<dbReference type="Pfam" id="PF00288">
    <property type="entry name" value="GHMP_kinases_N"/>
    <property type="match status" value="1"/>
</dbReference>
<evidence type="ECO:0000256" key="4">
    <source>
        <dbReference type="ARBA" id="ARBA00022679"/>
    </source>
</evidence>
<evidence type="ECO:0000256" key="3">
    <source>
        <dbReference type="ARBA" id="ARBA00017473"/>
    </source>
</evidence>
<dbReference type="InterPro" id="IPR020568">
    <property type="entry name" value="Ribosomal_Su5_D2-typ_SF"/>
</dbReference>
<dbReference type="Proteomes" id="UP000824225">
    <property type="component" value="Unassembled WGS sequence"/>
</dbReference>
<feature type="domain" description="GHMP kinase C-terminal" evidence="11">
    <location>
        <begin position="216"/>
        <end position="280"/>
    </location>
</feature>
<dbReference type="HAMAP" id="MF_00061">
    <property type="entry name" value="IspE"/>
    <property type="match status" value="1"/>
</dbReference>
<evidence type="ECO:0000256" key="8">
    <source>
        <dbReference type="ARBA" id="ARBA00032554"/>
    </source>
</evidence>
<reference evidence="12" key="1">
    <citation type="journal article" date="2021" name="PeerJ">
        <title>Extensive microbial diversity within the chicken gut microbiome revealed by metagenomics and culture.</title>
        <authorList>
            <person name="Gilroy R."/>
            <person name="Ravi A."/>
            <person name="Getino M."/>
            <person name="Pursley I."/>
            <person name="Horton D.L."/>
            <person name="Alikhan N.F."/>
            <person name="Baker D."/>
            <person name="Gharbi K."/>
            <person name="Hall N."/>
            <person name="Watson M."/>
            <person name="Adriaenssens E.M."/>
            <person name="Foster-Nyarko E."/>
            <person name="Jarju S."/>
            <person name="Secka A."/>
            <person name="Antonio M."/>
            <person name="Oren A."/>
            <person name="Chaudhuri R.R."/>
            <person name="La Ragione R."/>
            <person name="Hildebrand F."/>
            <person name="Pallen M.J."/>
        </authorList>
    </citation>
    <scope>NUCLEOTIDE SEQUENCE</scope>
    <source>
        <strain evidence="12">CHK186-16707</strain>
    </source>
</reference>
<evidence type="ECO:0000259" key="11">
    <source>
        <dbReference type="Pfam" id="PF08544"/>
    </source>
</evidence>
<dbReference type="SUPFAM" id="SSF55060">
    <property type="entry name" value="GHMP Kinase, C-terminal domain"/>
    <property type="match status" value="1"/>
</dbReference>
<keyword evidence="6 9" id="KW-0418">Kinase</keyword>
<protein>
    <recommendedName>
        <fullName evidence="3 9">4-diphosphocytidyl-2-C-methyl-D-erythritol kinase</fullName>
        <shortName evidence="9">CMK</shortName>
        <ecNumber evidence="2 9">2.7.1.148</ecNumber>
    </recommendedName>
    <alternativeName>
        <fullName evidence="8 9">4-(cytidine-5'-diphospho)-2-C-methyl-D-erythritol kinase</fullName>
    </alternativeName>
</protein>
<gene>
    <name evidence="9" type="primary">ispE</name>
    <name evidence="12" type="ORF">H9962_04150</name>
</gene>
<evidence type="ECO:0000313" key="13">
    <source>
        <dbReference type="Proteomes" id="UP000824225"/>
    </source>
</evidence>
<reference evidence="12" key="2">
    <citation type="submission" date="2021-04" db="EMBL/GenBank/DDBJ databases">
        <authorList>
            <person name="Gilroy R."/>
        </authorList>
    </citation>
    <scope>NUCLEOTIDE SEQUENCE</scope>
    <source>
        <strain evidence="12">CHK186-16707</strain>
    </source>
</reference>
<dbReference type="InterPro" id="IPR014721">
    <property type="entry name" value="Ribsml_uS5_D2-typ_fold_subgr"/>
</dbReference>
<proteinExistence type="inferred from homology"/>
<comment type="similarity">
    <text evidence="1 9">Belongs to the GHMP kinase family. IspE subfamily.</text>
</comment>
<dbReference type="NCBIfam" id="TIGR00154">
    <property type="entry name" value="ispE"/>
    <property type="match status" value="1"/>
</dbReference>
<dbReference type="InterPro" id="IPR004424">
    <property type="entry name" value="IspE"/>
</dbReference>
<dbReference type="EC" id="2.7.1.148" evidence="2 9"/>
<dbReference type="InterPro" id="IPR006204">
    <property type="entry name" value="GHMP_kinase_N_dom"/>
</dbReference>
<dbReference type="GO" id="GO:0016114">
    <property type="term" value="P:terpenoid biosynthetic process"/>
    <property type="evidence" value="ECO:0007669"/>
    <property type="project" value="UniProtKB-UniRule"/>
</dbReference>
<dbReference type="PIRSF" id="PIRSF010376">
    <property type="entry name" value="IspE"/>
    <property type="match status" value="1"/>
</dbReference>
<keyword evidence="4 9" id="KW-0808">Transferase</keyword>
<feature type="domain" description="GHMP kinase N-terminal" evidence="10">
    <location>
        <begin position="72"/>
        <end position="147"/>
    </location>
</feature>
<evidence type="ECO:0000256" key="2">
    <source>
        <dbReference type="ARBA" id="ARBA00012052"/>
    </source>
</evidence>
<keyword evidence="5 9" id="KW-0547">Nucleotide-binding</keyword>
<dbReference type="InterPro" id="IPR036554">
    <property type="entry name" value="GHMP_kinase_C_sf"/>
</dbReference>
<keyword evidence="7 9" id="KW-0067">ATP-binding</keyword>
<sequence>MPEVSDTSTRLCTGGKINLFLRITGVRPDGYHDLSTLFVRLPEPCDELIIRPAAGTGLRLRCAEPGIDPACNTLTKAYALYAEATGFAPGLDAELVKGIPHGAGLGGGSADAALLMDWLQARCPSPLDAATLNALAARVGADVPFFFASEPCMGEGVGERLTPCRPPLDGVYAVLVCPGIHIDTKWAYAAWDRECSVGALTGLGKADKNHRSSFLWPWTVENCFESVVFAAHPSLARLKARLVREGAAAAGMSGSGSALFGLFRDQGAARSAACRLREEGTAVGAVYGPFLFSGYRSPDGN</sequence>
<keyword evidence="9" id="KW-0414">Isoprene biosynthesis</keyword>
<evidence type="ECO:0000259" key="10">
    <source>
        <dbReference type="Pfam" id="PF00288"/>
    </source>
</evidence>
<dbReference type="PANTHER" id="PTHR43527:SF2">
    <property type="entry name" value="4-DIPHOSPHOCYTIDYL-2-C-METHYL-D-ERYTHRITOL KINASE, CHLOROPLASTIC"/>
    <property type="match status" value="1"/>
</dbReference>
<feature type="active site" evidence="9">
    <location>
        <position position="142"/>
    </location>
</feature>
<evidence type="ECO:0000256" key="9">
    <source>
        <dbReference type="HAMAP-Rule" id="MF_00061"/>
    </source>
</evidence>
<feature type="binding site" evidence="9">
    <location>
        <begin position="100"/>
        <end position="110"/>
    </location>
    <ligand>
        <name>ATP</name>
        <dbReference type="ChEBI" id="CHEBI:30616"/>
    </ligand>
</feature>
<organism evidence="12 13">
    <name type="scientific">Candidatus Mailhella merdigallinarum</name>
    <dbReference type="NCBI Taxonomy" id="2838658"/>
    <lineage>
        <taxon>Bacteria</taxon>
        <taxon>Pseudomonadati</taxon>
        <taxon>Thermodesulfobacteriota</taxon>
        <taxon>Desulfovibrionia</taxon>
        <taxon>Desulfovibrionales</taxon>
        <taxon>Desulfovibrionaceae</taxon>
        <taxon>Mailhella</taxon>
    </lineage>
</organism>
<evidence type="ECO:0000256" key="7">
    <source>
        <dbReference type="ARBA" id="ARBA00022840"/>
    </source>
</evidence>
<comment type="catalytic activity">
    <reaction evidence="9">
        <text>4-CDP-2-C-methyl-D-erythritol + ATP = 4-CDP-2-C-methyl-D-erythritol 2-phosphate + ADP + H(+)</text>
        <dbReference type="Rhea" id="RHEA:18437"/>
        <dbReference type="ChEBI" id="CHEBI:15378"/>
        <dbReference type="ChEBI" id="CHEBI:30616"/>
        <dbReference type="ChEBI" id="CHEBI:57823"/>
        <dbReference type="ChEBI" id="CHEBI:57919"/>
        <dbReference type="ChEBI" id="CHEBI:456216"/>
        <dbReference type="EC" id="2.7.1.148"/>
    </reaction>
</comment>
<dbReference type="SUPFAM" id="SSF54211">
    <property type="entry name" value="Ribosomal protein S5 domain 2-like"/>
    <property type="match status" value="1"/>
</dbReference>
<feature type="active site" evidence="9">
    <location>
        <position position="16"/>
    </location>
</feature>
<dbReference type="Pfam" id="PF08544">
    <property type="entry name" value="GHMP_kinases_C"/>
    <property type="match status" value="1"/>
</dbReference>
<dbReference type="Gene3D" id="3.30.230.10">
    <property type="match status" value="1"/>
</dbReference>
<comment type="caution">
    <text evidence="12">The sequence shown here is derived from an EMBL/GenBank/DDBJ whole genome shotgun (WGS) entry which is preliminary data.</text>
</comment>